<dbReference type="InterPro" id="IPR036631">
    <property type="entry name" value="MGMT_N_sf"/>
</dbReference>
<dbReference type="EMBL" id="CAFBNC010000136">
    <property type="protein sequence ID" value="CAB4952338.1"/>
    <property type="molecule type" value="Genomic_DNA"/>
</dbReference>
<keyword evidence="5" id="KW-0808">Transferase</keyword>
<evidence type="ECO:0000256" key="3">
    <source>
        <dbReference type="ARBA" id="ARBA00011918"/>
    </source>
</evidence>
<dbReference type="PROSITE" id="PS00374">
    <property type="entry name" value="MGMT"/>
    <property type="match status" value="1"/>
</dbReference>
<dbReference type="GO" id="GO:0006281">
    <property type="term" value="P:DNA repair"/>
    <property type="evidence" value="ECO:0007669"/>
    <property type="project" value="UniProtKB-KW"/>
</dbReference>
<dbReference type="InterPro" id="IPR036217">
    <property type="entry name" value="MethylDNA_cys_MeTrfase_DNAb"/>
</dbReference>
<name>A0A6J7K8H9_9ZZZZ</name>
<dbReference type="PANTHER" id="PTHR10815">
    <property type="entry name" value="METHYLATED-DNA--PROTEIN-CYSTEINE METHYLTRANSFERASE"/>
    <property type="match status" value="1"/>
</dbReference>
<feature type="domain" description="Methylated-DNA-[protein]-cysteine S-methyltransferase DNA binding" evidence="9">
    <location>
        <begin position="78"/>
        <end position="156"/>
    </location>
</feature>
<dbReference type="SUPFAM" id="SSF46767">
    <property type="entry name" value="Methylated DNA-protein cysteine methyltransferase, C-terminal domain"/>
    <property type="match status" value="1"/>
</dbReference>
<comment type="similarity">
    <text evidence="2">Belongs to the MGMT family.</text>
</comment>
<dbReference type="EMBL" id="CAEMXZ010000094">
    <property type="protein sequence ID" value="CAB4324013.1"/>
    <property type="molecule type" value="Genomic_DNA"/>
</dbReference>
<dbReference type="PANTHER" id="PTHR10815:SF13">
    <property type="entry name" value="METHYLATED-DNA--PROTEIN-CYSTEINE METHYLTRANSFERASE"/>
    <property type="match status" value="1"/>
</dbReference>
<dbReference type="InterPro" id="IPR036388">
    <property type="entry name" value="WH-like_DNA-bd_sf"/>
</dbReference>
<dbReference type="CDD" id="cd06445">
    <property type="entry name" value="ATase"/>
    <property type="match status" value="1"/>
</dbReference>
<evidence type="ECO:0000256" key="2">
    <source>
        <dbReference type="ARBA" id="ARBA00008711"/>
    </source>
</evidence>
<keyword evidence="7" id="KW-0234">DNA repair</keyword>
<dbReference type="InterPro" id="IPR014048">
    <property type="entry name" value="MethylDNA_cys_MeTrfase_DNA-bd"/>
</dbReference>
<evidence type="ECO:0000256" key="5">
    <source>
        <dbReference type="ARBA" id="ARBA00022679"/>
    </source>
</evidence>
<dbReference type="Gene3D" id="1.10.10.10">
    <property type="entry name" value="Winged helix-like DNA-binding domain superfamily/Winged helix DNA-binding domain"/>
    <property type="match status" value="1"/>
</dbReference>
<dbReference type="Pfam" id="PF01035">
    <property type="entry name" value="DNA_binding_1"/>
    <property type="match status" value="1"/>
</dbReference>
<evidence type="ECO:0000313" key="12">
    <source>
        <dbReference type="EMBL" id="CAB4952338.1"/>
    </source>
</evidence>
<dbReference type="GO" id="GO:0003908">
    <property type="term" value="F:methylated-DNA-[protein]-cysteine S-methyltransferase activity"/>
    <property type="evidence" value="ECO:0007669"/>
    <property type="project" value="UniProtKB-EC"/>
</dbReference>
<evidence type="ECO:0000256" key="4">
    <source>
        <dbReference type="ARBA" id="ARBA00022603"/>
    </source>
</evidence>
<keyword evidence="4" id="KW-0489">Methyltransferase</keyword>
<evidence type="ECO:0000259" key="10">
    <source>
        <dbReference type="Pfam" id="PF02870"/>
    </source>
</evidence>
<sequence>MTVGVLDTPIGPLCVVTTDLGVARVDFGRNSRVDGPLGTDSVAAAAHLEQALSELGQYFAGERGSFTVALDRSDRRGFRGEVLTALESVPYGSTVSYGELAGLSGRPNAFRAVGTTMGLNPIAVIVPCHRVVRSGGALGEYGGGVASKQWLLDLEAKGPHST</sequence>
<dbReference type="SUPFAM" id="SSF53155">
    <property type="entry name" value="Methylated DNA-protein cysteine methyltransferase domain"/>
    <property type="match status" value="1"/>
</dbReference>
<evidence type="ECO:0000256" key="1">
    <source>
        <dbReference type="ARBA" id="ARBA00001286"/>
    </source>
</evidence>
<organism evidence="12">
    <name type="scientific">freshwater metagenome</name>
    <dbReference type="NCBI Taxonomy" id="449393"/>
    <lineage>
        <taxon>unclassified sequences</taxon>
        <taxon>metagenomes</taxon>
        <taxon>ecological metagenomes</taxon>
    </lineage>
</organism>
<evidence type="ECO:0000256" key="6">
    <source>
        <dbReference type="ARBA" id="ARBA00022763"/>
    </source>
</evidence>
<feature type="domain" description="Methylguanine DNA methyltransferase ribonuclease-like" evidence="10">
    <location>
        <begin position="3"/>
        <end position="71"/>
    </location>
</feature>
<gene>
    <name evidence="11" type="ORF">UFOPK1392_01776</name>
    <name evidence="12" type="ORF">UFOPK3733_01951</name>
</gene>
<dbReference type="EC" id="2.1.1.63" evidence="3"/>
<dbReference type="InterPro" id="IPR008332">
    <property type="entry name" value="MethylG_MeTrfase_N"/>
</dbReference>
<dbReference type="GO" id="GO:0032259">
    <property type="term" value="P:methylation"/>
    <property type="evidence" value="ECO:0007669"/>
    <property type="project" value="UniProtKB-KW"/>
</dbReference>
<dbReference type="Pfam" id="PF02870">
    <property type="entry name" value="Methyltransf_1N"/>
    <property type="match status" value="1"/>
</dbReference>
<dbReference type="Gene3D" id="3.30.160.70">
    <property type="entry name" value="Methylated DNA-protein cysteine methyltransferase domain"/>
    <property type="match status" value="1"/>
</dbReference>
<reference evidence="12" key="1">
    <citation type="submission" date="2020-05" db="EMBL/GenBank/DDBJ databases">
        <authorList>
            <person name="Chiriac C."/>
            <person name="Salcher M."/>
            <person name="Ghai R."/>
            <person name="Kavagutti S V."/>
        </authorList>
    </citation>
    <scope>NUCLEOTIDE SEQUENCE</scope>
</reference>
<dbReference type="NCBIfam" id="TIGR00589">
    <property type="entry name" value="ogt"/>
    <property type="match status" value="1"/>
</dbReference>
<comment type="catalytic activity">
    <reaction evidence="8">
        <text>a 6-O-methyl-2'-deoxyguanosine in DNA + L-cysteinyl-[protein] = S-methyl-L-cysteinyl-[protein] + a 2'-deoxyguanosine in DNA</text>
        <dbReference type="Rhea" id="RHEA:24000"/>
        <dbReference type="Rhea" id="RHEA-COMP:10131"/>
        <dbReference type="Rhea" id="RHEA-COMP:10132"/>
        <dbReference type="Rhea" id="RHEA-COMP:11367"/>
        <dbReference type="Rhea" id="RHEA-COMP:11368"/>
        <dbReference type="ChEBI" id="CHEBI:29950"/>
        <dbReference type="ChEBI" id="CHEBI:82612"/>
        <dbReference type="ChEBI" id="CHEBI:85445"/>
        <dbReference type="ChEBI" id="CHEBI:85448"/>
        <dbReference type="EC" id="2.1.1.63"/>
    </reaction>
</comment>
<accession>A0A6J7K8H9</accession>
<protein>
    <recommendedName>
        <fullName evidence="3">methylated-DNA--[protein]-cysteine S-methyltransferase</fullName>
        <ecNumber evidence="3">2.1.1.63</ecNumber>
    </recommendedName>
</protein>
<evidence type="ECO:0000256" key="7">
    <source>
        <dbReference type="ARBA" id="ARBA00023204"/>
    </source>
</evidence>
<keyword evidence="6" id="KW-0227">DNA damage</keyword>
<dbReference type="FunFam" id="1.10.10.10:FF:000214">
    <property type="entry name" value="Methylated-DNA--protein-cysteine methyltransferase"/>
    <property type="match status" value="1"/>
</dbReference>
<dbReference type="AlphaFoldDB" id="A0A6J7K8H9"/>
<proteinExistence type="inferred from homology"/>
<dbReference type="InterPro" id="IPR001497">
    <property type="entry name" value="MethylDNA_cys_MeTrfase_AS"/>
</dbReference>
<evidence type="ECO:0000259" key="9">
    <source>
        <dbReference type="Pfam" id="PF01035"/>
    </source>
</evidence>
<evidence type="ECO:0000313" key="11">
    <source>
        <dbReference type="EMBL" id="CAB4324013.1"/>
    </source>
</evidence>
<evidence type="ECO:0000256" key="8">
    <source>
        <dbReference type="ARBA" id="ARBA00049348"/>
    </source>
</evidence>
<comment type="catalytic activity">
    <reaction evidence="1">
        <text>a 4-O-methyl-thymidine in DNA + L-cysteinyl-[protein] = a thymidine in DNA + S-methyl-L-cysteinyl-[protein]</text>
        <dbReference type="Rhea" id="RHEA:53428"/>
        <dbReference type="Rhea" id="RHEA-COMP:10131"/>
        <dbReference type="Rhea" id="RHEA-COMP:10132"/>
        <dbReference type="Rhea" id="RHEA-COMP:13555"/>
        <dbReference type="Rhea" id="RHEA-COMP:13556"/>
        <dbReference type="ChEBI" id="CHEBI:29950"/>
        <dbReference type="ChEBI" id="CHEBI:82612"/>
        <dbReference type="ChEBI" id="CHEBI:137386"/>
        <dbReference type="ChEBI" id="CHEBI:137387"/>
        <dbReference type="EC" id="2.1.1.63"/>
    </reaction>
</comment>